<dbReference type="Proteomes" id="UP001165083">
    <property type="component" value="Unassembled WGS sequence"/>
</dbReference>
<accession>A0A9W6XDX3</accession>
<evidence type="ECO:0000313" key="1">
    <source>
        <dbReference type="EMBL" id="GMF37005.1"/>
    </source>
</evidence>
<reference evidence="1" key="1">
    <citation type="submission" date="2023-04" db="EMBL/GenBank/DDBJ databases">
        <title>Phytophthora lilii NBRC 32176.</title>
        <authorList>
            <person name="Ichikawa N."/>
            <person name="Sato H."/>
            <person name="Tonouchi N."/>
        </authorList>
    </citation>
    <scope>NUCLEOTIDE SEQUENCE</scope>
    <source>
        <strain evidence="1">NBRC 32176</strain>
    </source>
</reference>
<organism evidence="1 2">
    <name type="scientific">Phytophthora lilii</name>
    <dbReference type="NCBI Taxonomy" id="2077276"/>
    <lineage>
        <taxon>Eukaryota</taxon>
        <taxon>Sar</taxon>
        <taxon>Stramenopiles</taxon>
        <taxon>Oomycota</taxon>
        <taxon>Peronosporomycetes</taxon>
        <taxon>Peronosporales</taxon>
        <taxon>Peronosporaceae</taxon>
        <taxon>Phytophthora</taxon>
    </lineage>
</organism>
<gene>
    <name evidence="1" type="ORF">Plil01_001562900</name>
</gene>
<evidence type="ECO:0000313" key="2">
    <source>
        <dbReference type="Proteomes" id="UP001165083"/>
    </source>
</evidence>
<protein>
    <submittedName>
        <fullName evidence="1">Unnamed protein product</fullName>
    </submittedName>
</protein>
<sequence length="105" mass="11202">MITSKLHDDSEAAAQAYGEAQKRYEKAKEAVRGSNLKSARSALKAATAAMRATKAVFQAKAKRYSDTSQVFGSGLKGRGLRGAGVAPLEGVVRRGRTYNLNEIQG</sequence>
<comment type="caution">
    <text evidence="1">The sequence shown here is derived from an EMBL/GenBank/DDBJ whole genome shotgun (WGS) entry which is preliminary data.</text>
</comment>
<name>A0A9W6XDX3_9STRA</name>
<keyword evidence="2" id="KW-1185">Reference proteome</keyword>
<dbReference type="EMBL" id="BSXW01001469">
    <property type="protein sequence ID" value="GMF37005.1"/>
    <property type="molecule type" value="Genomic_DNA"/>
</dbReference>
<dbReference type="AlphaFoldDB" id="A0A9W6XDX3"/>
<proteinExistence type="predicted"/>